<feature type="domain" description="Cyclin C-terminal" evidence="5">
    <location>
        <begin position="344"/>
        <end position="464"/>
    </location>
</feature>
<dbReference type="OrthoDB" id="5590282at2759"/>
<proteinExistence type="inferred from homology"/>
<dbReference type="InterPro" id="IPR013763">
    <property type="entry name" value="Cyclin-like_dom"/>
</dbReference>
<dbReference type="OMA" id="YDYNTCC"/>
<dbReference type="Proteomes" id="UP000277928">
    <property type="component" value="Unassembled WGS sequence"/>
</dbReference>
<protein>
    <recommendedName>
        <fullName evidence="8">Cyclin N-terminal domain-containing protein</fullName>
    </recommendedName>
</protein>
<dbReference type="EMBL" id="UYRX01000885">
    <property type="protein sequence ID" value="VDK86891.1"/>
    <property type="molecule type" value="Genomic_DNA"/>
</dbReference>
<accession>A0A3P6V9J3</accession>
<dbReference type="STRING" id="42156.A0A3P6V9J3"/>
<feature type="domain" description="Cyclin-like" evidence="4">
    <location>
        <begin position="348"/>
        <end position="440"/>
    </location>
</feature>
<evidence type="ECO:0000256" key="2">
    <source>
        <dbReference type="RuleBase" id="RU000383"/>
    </source>
</evidence>
<dbReference type="InterPro" id="IPR004367">
    <property type="entry name" value="Cyclin_C-dom"/>
</dbReference>
<gene>
    <name evidence="6" type="ORF">NLS_LOCUS7865</name>
</gene>
<dbReference type="Pfam" id="PF02984">
    <property type="entry name" value="Cyclin_C"/>
    <property type="match status" value="1"/>
</dbReference>
<keyword evidence="7" id="KW-1185">Reference proteome</keyword>
<dbReference type="InterPro" id="IPR039361">
    <property type="entry name" value="Cyclin"/>
</dbReference>
<dbReference type="AlphaFoldDB" id="A0A3P6V9J3"/>
<dbReference type="SMART" id="SM01332">
    <property type="entry name" value="Cyclin_C"/>
    <property type="match status" value="1"/>
</dbReference>
<dbReference type="InterPro" id="IPR006671">
    <property type="entry name" value="Cyclin_N"/>
</dbReference>
<organism evidence="6 7">
    <name type="scientific">Litomosoides sigmodontis</name>
    <name type="common">Filarial nematode worm</name>
    <dbReference type="NCBI Taxonomy" id="42156"/>
    <lineage>
        <taxon>Eukaryota</taxon>
        <taxon>Metazoa</taxon>
        <taxon>Ecdysozoa</taxon>
        <taxon>Nematoda</taxon>
        <taxon>Chromadorea</taxon>
        <taxon>Rhabditida</taxon>
        <taxon>Spirurina</taxon>
        <taxon>Spiruromorpha</taxon>
        <taxon>Filarioidea</taxon>
        <taxon>Onchocercidae</taxon>
        <taxon>Litomosoides</taxon>
    </lineage>
</organism>
<evidence type="ECO:0000259" key="4">
    <source>
        <dbReference type="SMART" id="SM00385"/>
    </source>
</evidence>
<dbReference type="SUPFAM" id="SSF47954">
    <property type="entry name" value="Cyclin-like"/>
    <property type="match status" value="2"/>
</dbReference>
<dbReference type="InterPro" id="IPR036915">
    <property type="entry name" value="Cyclin-like_sf"/>
</dbReference>
<evidence type="ECO:0000256" key="3">
    <source>
        <dbReference type="SAM" id="MobiDB-lite"/>
    </source>
</evidence>
<dbReference type="PANTHER" id="PTHR10177">
    <property type="entry name" value="CYCLINS"/>
    <property type="match status" value="1"/>
</dbReference>
<feature type="domain" description="Cyclin-like" evidence="4">
    <location>
        <begin position="251"/>
        <end position="335"/>
    </location>
</feature>
<evidence type="ECO:0000259" key="5">
    <source>
        <dbReference type="SMART" id="SM01332"/>
    </source>
</evidence>
<keyword evidence="1 2" id="KW-0195">Cyclin</keyword>
<feature type="region of interest" description="Disordered" evidence="3">
    <location>
        <begin position="1"/>
        <end position="29"/>
    </location>
</feature>
<dbReference type="Pfam" id="PF00134">
    <property type="entry name" value="Cyclin_N"/>
    <property type="match status" value="1"/>
</dbReference>
<name>A0A3P6V9J3_LITSI</name>
<dbReference type="CDD" id="cd20537">
    <property type="entry name" value="CYCLIN_CCNO-like_rpt2"/>
    <property type="match status" value="1"/>
</dbReference>
<reference evidence="6 7" key="1">
    <citation type="submission" date="2018-08" db="EMBL/GenBank/DDBJ databases">
        <authorList>
            <person name="Laetsch R D."/>
            <person name="Stevens L."/>
            <person name="Kumar S."/>
            <person name="Blaxter L. M."/>
        </authorList>
    </citation>
    <scope>NUCLEOTIDE SEQUENCE [LARGE SCALE GENOMIC DNA]</scope>
</reference>
<evidence type="ECO:0000313" key="6">
    <source>
        <dbReference type="EMBL" id="VDK86891.1"/>
    </source>
</evidence>
<sequence length="469" mass="52915">MFRRGRDSTANENISAKISGRSTSANGGMEISQTKLNENSLQRFKNIESGILGKNGKDAMEGIQIRRTALADMKNVVTNEEKTDKDVGESKVSLLGSKLRRSFSASPKHAGMKLLEKNQSECGTTLPYKGLEQLAPVIMNAGMNLRSRRTLKSDAHSSGQYFKVQPTSTEIVTQAASIQQDRKVEKLLKPLPFNNGKRSISDTYNNVVVYCEQYAADNWDYLFDIESKGVVPFNFLHGSRITPRNRMTTIDWITRLQIGFKLLPETQLTTVNLLDRCLLARRFTLEKKDMQLISLGCAVVAAKYEEIYPPEISEYLNSCGNTKQEIVLAEINVLHLLNFDLRYPRAIQFIRRLTEHYDLSVHILAKAISEIASYDYNTCCLKPSVIAAIAVFISATLEGVEFPDKLHRLARVSKAEAERLAPIFASAILELIRNEKSYSALYKRICVQRRMVFSNKHIAYLTSLVTKIR</sequence>
<comment type="similarity">
    <text evidence="2">Belongs to the cyclin family.</text>
</comment>
<evidence type="ECO:0000313" key="7">
    <source>
        <dbReference type="Proteomes" id="UP000277928"/>
    </source>
</evidence>
<feature type="compositionally biased region" description="Polar residues" evidence="3">
    <location>
        <begin position="10"/>
        <end position="29"/>
    </location>
</feature>
<dbReference type="Gene3D" id="1.10.472.10">
    <property type="entry name" value="Cyclin-like"/>
    <property type="match status" value="2"/>
</dbReference>
<evidence type="ECO:0008006" key="8">
    <source>
        <dbReference type="Google" id="ProtNLM"/>
    </source>
</evidence>
<evidence type="ECO:0000256" key="1">
    <source>
        <dbReference type="ARBA" id="ARBA00023127"/>
    </source>
</evidence>
<dbReference type="SMART" id="SM00385">
    <property type="entry name" value="CYCLIN"/>
    <property type="match status" value="2"/>
</dbReference>